<dbReference type="AlphaFoldDB" id="A0A6F8PRN5"/>
<dbReference type="EMBL" id="AP021889">
    <property type="protein sequence ID" value="BBP44746.1"/>
    <property type="molecule type" value="Genomic_DNA"/>
</dbReference>
<proteinExistence type="predicted"/>
<organism evidence="1 2">
    <name type="scientific">Thiosulfatimonas sediminis</name>
    <dbReference type="NCBI Taxonomy" id="2675054"/>
    <lineage>
        <taxon>Bacteria</taxon>
        <taxon>Pseudomonadati</taxon>
        <taxon>Pseudomonadota</taxon>
        <taxon>Gammaproteobacteria</taxon>
        <taxon>Thiotrichales</taxon>
        <taxon>Piscirickettsiaceae</taxon>
        <taxon>Thiosulfatimonas</taxon>
    </lineage>
</organism>
<name>A0A6F8PRN5_9GAMM</name>
<evidence type="ECO:0000313" key="2">
    <source>
        <dbReference type="Proteomes" id="UP000501726"/>
    </source>
</evidence>
<dbReference type="KEGG" id="tse:THMIRHAS_01190"/>
<sequence>MMLHDDGNYEFSLRDALPGNSRDLVMHLFTTVSLDRMLTLWQSHEPDKFLLEKYRVHAEEWPLALQAAIIAKLSYLKVDEHYSIHEMVYLMKTACTVLGKPLTENHLNEVISVQHSQTPKLSFWLLKLAQLVQIKHK</sequence>
<protein>
    <submittedName>
        <fullName evidence="1">Uncharacterized protein</fullName>
    </submittedName>
</protein>
<evidence type="ECO:0000313" key="1">
    <source>
        <dbReference type="EMBL" id="BBP44746.1"/>
    </source>
</evidence>
<dbReference type="Proteomes" id="UP000501726">
    <property type="component" value="Chromosome"/>
</dbReference>
<accession>A0A6F8PRN5</accession>
<keyword evidence="2" id="KW-1185">Reference proteome</keyword>
<dbReference type="RefSeq" id="WP_173269297.1">
    <property type="nucleotide sequence ID" value="NZ_AP021889.1"/>
</dbReference>
<reference evidence="2" key="1">
    <citation type="submission" date="2019-11" db="EMBL/GenBank/DDBJ databases">
        <title>Isolation and characterization of two novel species in the genus Thiomicrorhabdus.</title>
        <authorList>
            <person name="Mochizuki J."/>
            <person name="Kojima H."/>
            <person name="Fukui M."/>
        </authorList>
    </citation>
    <scope>NUCLEOTIDE SEQUENCE [LARGE SCALE GENOMIC DNA]</scope>
    <source>
        <strain evidence="2">aks77</strain>
    </source>
</reference>
<gene>
    <name evidence="1" type="ORF">THMIRHAS_01190</name>
</gene>